<gene>
    <name evidence="5" type="ORF">RBEAN4_0681</name>
</gene>
<evidence type="ECO:0000259" key="4">
    <source>
        <dbReference type="PROSITE" id="PS50943"/>
    </source>
</evidence>
<proteinExistence type="predicted"/>
<keyword evidence="3" id="KW-0804">Transcription</keyword>
<dbReference type="GO" id="GO:0003677">
    <property type="term" value="F:DNA binding"/>
    <property type="evidence" value="ECO:0007669"/>
    <property type="project" value="UniProtKB-KW"/>
</dbReference>
<sequence length="97" mass="10990">MKAKKNANGRDIGAEILQSIKDIKAGKGLTQKIETKTDIIDIRKHLHLSQVDFAALMHINVRTLQEWEQGRRRPRGPAISLLKIASKHPEIFIDSKL</sequence>
<dbReference type="InterPro" id="IPR010982">
    <property type="entry name" value="Lambda_DNA-bd_dom_sf"/>
</dbReference>
<dbReference type="EMBL" id="LAOI01000001">
    <property type="protein sequence ID" value="KJV89700.1"/>
    <property type="molecule type" value="Genomic_DNA"/>
</dbReference>
<evidence type="ECO:0000256" key="2">
    <source>
        <dbReference type="ARBA" id="ARBA00023125"/>
    </source>
</evidence>
<dbReference type="Pfam" id="PF15731">
    <property type="entry name" value="MqsA_antitoxin"/>
    <property type="match status" value="1"/>
</dbReference>
<keyword evidence="2" id="KW-0238">DNA-binding</keyword>
<evidence type="ECO:0000313" key="5">
    <source>
        <dbReference type="EMBL" id="KJV89700.1"/>
    </source>
</evidence>
<evidence type="ECO:0000256" key="3">
    <source>
        <dbReference type="ARBA" id="ARBA00023163"/>
    </source>
</evidence>
<dbReference type="Gene3D" id="1.10.260.40">
    <property type="entry name" value="lambda repressor-like DNA-binding domains"/>
    <property type="match status" value="1"/>
</dbReference>
<feature type="domain" description="HTH cro/C1-type" evidence="4">
    <location>
        <begin position="39"/>
        <end position="74"/>
    </location>
</feature>
<dbReference type="PANTHER" id="PTHR36511:SF4">
    <property type="entry name" value="ANTITOXIN MQSA"/>
    <property type="match status" value="1"/>
</dbReference>
<dbReference type="InterPro" id="IPR032758">
    <property type="entry name" value="MqsA/HigA-2"/>
</dbReference>
<dbReference type="Proteomes" id="UP000033661">
    <property type="component" value="Unassembled WGS sequence"/>
</dbReference>
<evidence type="ECO:0000313" key="6">
    <source>
        <dbReference type="Proteomes" id="UP000033661"/>
    </source>
</evidence>
<reference evidence="5 6" key="1">
    <citation type="submission" date="2015-02" db="EMBL/GenBank/DDBJ databases">
        <title>Genome Sequencing of Rickettsiales.</title>
        <authorList>
            <person name="Daugherty S.C."/>
            <person name="Su Q."/>
            <person name="Abolude K."/>
            <person name="Beier-Sexton M."/>
            <person name="Carlyon J.A."/>
            <person name="Carter R."/>
            <person name="Day N.P."/>
            <person name="Dumler S.J."/>
            <person name="Dyachenko V."/>
            <person name="Godinez A."/>
            <person name="Kurtti T.J."/>
            <person name="Lichay M."/>
            <person name="Mullins K.E."/>
            <person name="Ott S."/>
            <person name="Pappas-Brown V."/>
            <person name="Paris D.H."/>
            <person name="Patel P."/>
            <person name="Richards A.L."/>
            <person name="Sadzewicz L."/>
            <person name="Sears K."/>
            <person name="Seidman D."/>
            <person name="Sengamalay N."/>
            <person name="Stenos J."/>
            <person name="Tallon L.J."/>
            <person name="Vincent G."/>
            <person name="Fraser C.M."/>
            <person name="Munderloh U."/>
            <person name="Dunning-Hotopp J.C."/>
        </authorList>
    </citation>
    <scope>NUCLEOTIDE SEQUENCE [LARGE SCALE GENOMIC DNA]</scope>
    <source>
        <strain evidence="5 6">RML An4</strain>
    </source>
</reference>
<keyword evidence="1" id="KW-0805">Transcription regulation</keyword>
<dbReference type="PATRIC" id="fig|1359193.3.peg.663"/>
<evidence type="ECO:0000256" key="1">
    <source>
        <dbReference type="ARBA" id="ARBA00023015"/>
    </source>
</evidence>
<dbReference type="InterPro" id="IPR001387">
    <property type="entry name" value="Cro/C1-type_HTH"/>
</dbReference>
<organism evidence="5 6">
    <name type="scientific">Rickettsia bellii str. RML An4</name>
    <dbReference type="NCBI Taxonomy" id="1359193"/>
    <lineage>
        <taxon>Bacteria</taxon>
        <taxon>Pseudomonadati</taxon>
        <taxon>Pseudomonadota</taxon>
        <taxon>Alphaproteobacteria</taxon>
        <taxon>Rickettsiales</taxon>
        <taxon>Rickettsiaceae</taxon>
        <taxon>Rickettsieae</taxon>
        <taxon>Rickettsia</taxon>
        <taxon>belli group</taxon>
    </lineage>
</organism>
<dbReference type="PROSITE" id="PS50943">
    <property type="entry name" value="HTH_CROC1"/>
    <property type="match status" value="1"/>
</dbReference>
<dbReference type="CDD" id="cd00093">
    <property type="entry name" value="HTH_XRE"/>
    <property type="match status" value="1"/>
</dbReference>
<keyword evidence="6" id="KW-1185">Reference proteome</keyword>
<dbReference type="PANTHER" id="PTHR36511">
    <property type="entry name" value="MERR FAMILY BACTERIAL REGULATORY PROTEIN"/>
    <property type="match status" value="1"/>
</dbReference>
<dbReference type="InterPro" id="IPR052359">
    <property type="entry name" value="HTH-type_reg/antitoxin"/>
</dbReference>
<dbReference type="AlphaFoldDB" id="A0A0F3QAU6"/>
<name>A0A0F3QAU6_RICBE</name>
<comment type="caution">
    <text evidence="5">The sequence shown here is derived from an EMBL/GenBank/DDBJ whole genome shotgun (WGS) entry which is preliminary data.</text>
</comment>
<dbReference type="RefSeq" id="WP_011477314.1">
    <property type="nucleotide sequence ID" value="NZ_LAOI01000001.1"/>
</dbReference>
<dbReference type="SMART" id="SM00530">
    <property type="entry name" value="HTH_XRE"/>
    <property type="match status" value="1"/>
</dbReference>
<protein>
    <submittedName>
        <fullName evidence="5">Helix-turn-helix family protein</fullName>
    </submittedName>
</protein>
<dbReference type="SUPFAM" id="SSF47413">
    <property type="entry name" value="lambda repressor-like DNA-binding domains"/>
    <property type="match status" value="1"/>
</dbReference>
<accession>A0A0F3QAU6</accession>